<dbReference type="PROSITE" id="PS50943">
    <property type="entry name" value="HTH_CROC1"/>
    <property type="match status" value="1"/>
</dbReference>
<gene>
    <name evidence="2" type="ORF">Q9312_13890</name>
</gene>
<dbReference type="GO" id="GO:0003677">
    <property type="term" value="F:DNA binding"/>
    <property type="evidence" value="ECO:0007669"/>
    <property type="project" value="InterPro"/>
</dbReference>
<dbReference type="InterPro" id="IPR010982">
    <property type="entry name" value="Lambda_DNA-bd_dom_sf"/>
</dbReference>
<accession>A0AA51RRK7</accession>
<keyword evidence="3" id="KW-1185">Reference proteome</keyword>
<protein>
    <submittedName>
        <fullName evidence="2">Helix-turn-helix transcriptional regulator</fullName>
    </submittedName>
</protein>
<proteinExistence type="predicted"/>
<dbReference type="Gene3D" id="1.10.260.40">
    <property type="entry name" value="lambda repressor-like DNA-binding domains"/>
    <property type="match status" value="1"/>
</dbReference>
<reference evidence="2 3" key="1">
    <citation type="submission" date="2023-08" db="EMBL/GenBank/DDBJ databases">
        <title>Pleionea litopenaei sp. nov., isolated from stomach of juvenile Litopenaeus vannamei.</title>
        <authorList>
            <person name="Rho A.M."/>
            <person name="Hwang C.Y."/>
        </authorList>
    </citation>
    <scope>NUCLEOTIDE SEQUENCE [LARGE SCALE GENOMIC DNA]</scope>
    <source>
        <strain evidence="2 3">HL-JVS1</strain>
    </source>
</reference>
<name>A0AA51RRK7_9GAMM</name>
<evidence type="ECO:0000259" key="1">
    <source>
        <dbReference type="PROSITE" id="PS50943"/>
    </source>
</evidence>
<evidence type="ECO:0000313" key="3">
    <source>
        <dbReference type="Proteomes" id="UP001239782"/>
    </source>
</evidence>
<sequence>MSDIPKILKFIKAQLKAQRLTYAQVAETLDLSEASVKRLFSSRNFSLSRLESVAAMLGMSLHQLILESENHIPNVEQLSVEQERVIVADPRFLLVTYLVLNGWSYAQLLDKYQFDQHQIVQWLAQLDRMKMIELLPNNKIRMRTSRDFHWIQGGPIEQFVLKHVKDAFLSGRFSQPEETLKFVSGFVSQTSMIKIQQKLERLSHEVHQIIEEDTKLPLEKRHGFSTLLASRFWDFEIFAQYRRE</sequence>
<organism evidence="2 3">
    <name type="scientific">Pleionea litopenaei</name>
    <dbReference type="NCBI Taxonomy" id="3070815"/>
    <lineage>
        <taxon>Bacteria</taxon>
        <taxon>Pseudomonadati</taxon>
        <taxon>Pseudomonadota</taxon>
        <taxon>Gammaproteobacteria</taxon>
        <taxon>Oceanospirillales</taxon>
        <taxon>Pleioneaceae</taxon>
        <taxon>Pleionea</taxon>
    </lineage>
</organism>
<dbReference type="AlphaFoldDB" id="A0AA51RRK7"/>
<dbReference type="SMART" id="SM00530">
    <property type="entry name" value="HTH_XRE"/>
    <property type="match status" value="1"/>
</dbReference>
<evidence type="ECO:0000313" key="2">
    <source>
        <dbReference type="EMBL" id="WMS86310.1"/>
    </source>
</evidence>
<dbReference type="KEGG" id="plei:Q9312_13890"/>
<dbReference type="EMBL" id="CP133548">
    <property type="protein sequence ID" value="WMS86310.1"/>
    <property type="molecule type" value="Genomic_DNA"/>
</dbReference>
<feature type="domain" description="HTH cro/C1-type" evidence="1">
    <location>
        <begin position="11"/>
        <end position="64"/>
    </location>
</feature>
<dbReference type="InterPro" id="IPR001387">
    <property type="entry name" value="Cro/C1-type_HTH"/>
</dbReference>
<dbReference type="Proteomes" id="UP001239782">
    <property type="component" value="Chromosome"/>
</dbReference>
<dbReference type="SUPFAM" id="SSF47413">
    <property type="entry name" value="lambda repressor-like DNA-binding domains"/>
    <property type="match status" value="1"/>
</dbReference>
<dbReference type="RefSeq" id="WP_309201462.1">
    <property type="nucleotide sequence ID" value="NZ_CP133548.1"/>
</dbReference>